<evidence type="ECO:0000313" key="2">
    <source>
        <dbReference type="Proteomes" id="UP000307380"/>
    </source>
</evidence>
<comment type="caution">
    <text evidence="1">The sequence shown here is derived from an EMBL/GenBank/DDBJ whole genome shotgun (WGS) entry which is preliminary data.</text>
</comment>
<dbReference type="OrthoDB" id="5120955at2"/>
<dbReference type="AlphaFoldDB" id="A0A4S4FU98"/>
<dbReference type="EMBL" id="SSSN01000005">
    <property type="protein sequence ID" value="THG34263.1"/>
    <property type="molecule type" value="Genomic_DNA"/>
</dbReference>
<dbReference type="Proteomes" id="UP000307380">
    <property type="component" value="Unassembled WGS sequence"/>
</dbReference>
<dbReference type="RefSeq" id="WP_136424061.1">
    <property type="nucleotide sequence ID" value="NZ_SSSN01000005.1"/>
</dbReference>
<sequence>MTVTTLLVERDRYRLEDDVDVDALKDELVDAVRTGGDFVHVRALNQPDTVLLITPKTAVRLESLPRDEYSDWDGEAFVWTGVGFSDESALS</sequence>
<protein>
    <submittedName>
        <fullName evidence="1">Uncharacterized protein</fullName>
    </submittedName>
</protein>
<keyword evidence="2" id="KW-1185">Reference proteome</keyword>
<evidence type="ECO:0000313" key="1">
    <source>
        <dbReference type="EMBL" id="THG34263.1"/>
    </source>
</evidence>
<accession>A0A4S4FU98</accession>
<organism evidence="1 2">
    <name type="scientific">Orlajensenia flava</name>
    <dbReference type="NCBI Taxonomy" id="2565934"/>
    <lineage>
        <taxon>Bacteria</taxon>
        <taxon>Bacillati</taxon>
        <taxon>Actinomycetota</taxon>
        <taxon>Actinomycetes</taxon>
        <taxon>Micrococcales</taxon>
        <taxon>Microbacteriaceae</taxon>
        <taxon>Orlajensenia</taxon>
    </lineage>
</organism>
<reference evidence="1 2" key="1">
    <citation type="submission" date="2019-04" db="EMBL/GenBank/DDBJ databases">
        <authorList>
            <person name="Jiang L."/>
        </authorList>
    </citation>
    <scope>NUCLEOTIDE SEQUENCE [LARGE SCALE GENOMIC DNA]</scope>
    <source>
        <strain evidence="1 2">YIM 131861</strain>
    </source>
</reference>
<name>A0A4S4FU98_9MICO</name>
<proteinExistence type="predicted"/>
<gene>
    <name evidence="1" type="ORF">E6C70_08185</name>
</gene>